<dbReference type="STRING" id="1261.HMPREF3195_00726"/>
<organism evidence="1 2">
    <name type="scientific">Peptostreptococcus anaerobius</name>
    <dbReference type="NCBI Taxonomy" id="1261"/>
    <lineage>
        <taxon>Bacteria</taxon>
        <taxon>Bacillati</taxon>
        <taxon>Bacillota</taxon>
        <taxon>Clostridia</taxon>
        <taxon>Peptostreptococcales</taxon>
        <taxon>Peptostreptococcaceae</taxon>
        <taxon>Peptostreptococcus</taxon>
    </lineage>
</organism>
<name>A0A135YVR0_9FIRM</name>
<dbReference type="AlphaFoldDB" id="A0A135YVR0"/>
<accession>A0A135YVR0</accession>
<dbReference type="Proteomes" id="UP000070326">
    <property type="component" value="Unassembled WGS sequence"/>
</dbReference>
<dbReference type="PATRIC" id="fig|1261.5.peg.732"/>
<reference evidence="1 2" key="1">
    <citation type="submission" date="2016-02" db="EMBL/GenBank/DDBJ databases">
        <authorList>
            <person name="Wen L."/>
            <person name="He K."/>
            <person name="Yang H."/>
        </authorList>
    </citation>
    <scope>NUCLEOTIDE SEQUENCE [LARGE SCALE GENOMIC DNA]</scope>
    <source>
        <strain evidence="1 2">MJR8628A</strain>
    </source>
</reference>
<sequence>MDYNYKIIHINTKDRWIFIYDDDTSMCDDEDGFVELVKRIQEYTNGKIESVGYIRYRIIGDRYNLIYQWDTLFGIVVIYSSKENVEHIKKYLEHFF</sequence>
<dbReference type="RefSeq" id="WP_004167107.1">
    <property type="nucleotide sequence ID" value="NZ_CAMPYD010000006.1"/>
</dbReference>
<dbReference type="EMBL" id="LSQZ01000022">
    <property type="protein sequence ID" value="KXI13483.1"/>
    <property type="molecule type" value="Genomic_DNA"/>
</dbReference>
<evidence type="ECO:0000313" key="1">
    <source>
        <dbReference type="EMBL" id="KXI13483.1"/>
    </source>
</evidence>
<proteinExistence type="predicted"/>
<comment type="caution">
    <text evidence="1">The sequence shown here is derived from an EMBL/GenBank/DDBJ whole genome shotgun (WGS) entry which is preliminary data.</text>
</comment>
<protein>
    <submittedName>
        <fullName evidence="1">Uncharacterized protein</fullName>
    </submittedName>
</protein>
<gene>
    <name evidence="1" type="ORF">HMPREF3195_00726</name>
</gene>
<evidence type="ECO:0000313" key="2">
    <source>
        <dbReference type="Proteomes" id="UP000070326"/>
    </source>
</evidence>
<dbReference type="GeneID" id="79842869"/>